<feature type="compositionally biased region" description="Basic and acidic residues" evidence="2">
    <location>
        <begin position="364"/>
        <end position="381"/>
    </location>
</feature>
<evidence type="ECO:0000313" key="5">
    <source>
        <dbReference type="EMBL" id="ANG65650.1"/>
    </source>
</evidence>
<name>A0A173DXK8_9BACT</name>
<evidence type="ECO:0000256" key="3">
    <source>
        <dbReference type="SAM" id="SignalP"/>
    </source>
</evidence>
<feature type="chain" id="PRO_5008006224" description="SbsA Ig-like domain-containing protein" evidence="3">
    <location>
        <begin position="28"/>
        <end position="419"/>
    </location>
</feature>
<organism evidence="5">
    <name type="scientific">uncultured bacterium G1</name>
    <dbReference type="NCBI Taxonomy" id="1821258"/>
    <lineage>
        <taxon>Bacteria</taxon>
        <taxon>environmental samples</taxon>
    </lineage>
</organism>
<dbReference type="EMBL" id="KU952095">
    <property type="protein sequence ID" value="ANG65650.1"/>
    <property type="molecule type" value="Genomic_DNA"/>
</dbReference>
<reference evidence="5" key="1">
    <citation type="submission" date="2016-03" db="EMBL/GenBank/DDBJ databases">
        <title>Improved glycerol to ethanol conversion by E. coli using a metagenomic fragment isolated from an anaerobic reactor.</title>
        <authorList>
            <person name="Loaces I."/>
            <person name="Rodriguez C."/>
            <person name="Amarelle V."/>
            <person name="Fabiano E."/>
            <person name="Noya F."/>
        </authorList>
    </citation>
    <scope>NUCLEOTIDE SEQUENCE</scope>
</reference>
<evidence type="ECO:0000256" key="1">
    <source>
        <dbReference type="ARBA" id="ARBA00022729"/>
    </source>
</evidence>
<accession>A0A173DXK8</accession>
<evidence type="ECO:0000259" key="4">
    <source>
        <dbReference type="Pfam" id="PF13205"/>
    </source>
</evidence>
<gene>
    <name evidence="5" type="primary">G1_4</name>
</gene>
<feature type="region of interest" description="Disordered" evidence="2">
    <location>
        <begin position="364"/>
        <end position="384"/>
    </location>
</feature>
<sequence>MIMRRTIITVILLALFIGACLSSHSCANTTTAPSGGPKDTLPPVLIKLTPPSGTTEFPTVGGKIALQYNEYTIVKTATDILLSPPTRRRPQAKVKGKSIVVTLQDTLRADQTYTIDFGNALVDNNEGNPAPRLVYAFSTGDVLDSLYFTGTVINCSTLLPVKGALVAAYTDQSDSACFNTLPDAVVKTDDWGYFALRNLKDTVYQLFVYTDKDNDYKYNPDEDEIGFLDSLYHPTRVVNDSVPELHAFNMKDTLLCNARESMVTLVTFKELQSVQYLQNSGRKTNRQGFLKFSAADVQINNLEFVGIPDSSVILQYNTTRDSLDFWINTSYKLDDSLLIRLNYMKTDSTGQLAPVDENLSLAVKKTEESRSSKDKDQKKQADTTFKLQISAKDETVEQLGVSWKVRCPHPGLPRLPGPD</sequence>
<protein>
    <recommendedName>
        <fullName evidence="4">SbsA Ig-like domain-containing protein</fullName>
    </recommendedName>
</protein>
<keyword evidence="1 3" id="KW-0732">Signal</keyword>
<dbReference type="AlphaFoldDB" id="A0A173DXK8"/>
<evidence type="ECO:0000256" key="2">
    <source>
        <dbReference type="SAM" id="MobiDB-lite"/>
    </source>
</evidence>
<dbReference type="Pfam" id="PF13205">
    <property type="entry name" value="Big_5"/>
    <property type="match status" value="1"/>
</dbReference>
<feature type="domain" description="SbsA Ig-like" evidence="4">
    <location>
        <begin position="39"/>
        <end position="139"/>
    </location>
</feature>
<feature type="signal peptide" evidence="3">
    <location>
        <begin position="1"/>
        <end position="27"/>
    </location>
</feature>
<proteinExistence type="predicted"/>
<dbReference type="InterPro" id="IPR032812">
    <property type="entry name" value="SbsA_Ig"/>
</dbReference>
<dbReference type="PROSITE" id="PS51257">
    <property type="entry name" value="PROKAR_LIPOPROTEIN"/>
    <property type="match status" value="1"/>
</dbReference>